<evidence type="ECO:0008006" key="4">
    <source>
        <dbReference type="Google" id="ProtNLM"/>
    </source>
</evidence>
<organism evidence="2 3">
    <name type="scientific">Nocardioides jejuensis</name>
    <dbReference type="NCBI Taxonomy" id="2502782"/>
    <lineage>
        <taxon>Bacteria</taxon>
        <taxon>Bacillati</taxon>
        <taxon>Actinomycetota</taxon>
        <taxon>Actinomycetes</taxon>
        <taxon>Propionibacteriales</taxon>
        <taxon>Nocardioidaceae</taxon>
        <taxon>Nocardioides</taxon>
    </lineage>
</organism>
<reference evidence="2 3" key="1">
    <citation type="submission" date="2019-03" db="EMBL/GenBank/DDBJ databases">
        <authorList>
            <person name="Kim M.K.M."/>
        </authorList>
    </citation>
    <scope>NUCLEOTIDE SEQUENCE [LARGE SCALE GENOMIC DNA]</scope>
    <source>
        <strain evidence="2 3">18JY15-6</strain>
    </source>
</reference>
<comment type="caution">
    <text evidence="2">The sequence shown here is derived from an EMBL/GenBank/DDBJ whole genome shotgun (WGS) entry which is preliminary data.</text>
</comment>
<dbReference type="OrthoDB" id="5192391at2"/>
<keyword evidence="1" id="KW-0812">Transmembrane</keyword>
<proteinExistence type="predicted"/>
<evidence type="ECO:0000313" key="3">
    <source>
        <dbReference type="Proteomes" id="UP000295453"/>
    </source>
</evidence>
<sequence length="213" mass="21438">MTKDLGTSVTPAAARSVRPPWRDARLWIGVALVATSIAVGARVMAGADDMTRVWAARADLQPGAALGSDDLVIASVRLDAAAQARYLRADAPPPDHQRLLRAVGEGELIPAAALGAEASGVVSVPLSVPGGAAPPSLAPGAVVDVWVTSGDRGEAASPVLDDVVVLEVPATDDVLGAGGDREVVVGVPATARDGVGRVLAAARDGRVSLTREG</sequence>
<dbReference type="Proteomes" id="UP000295453">
    <property type="component" value="Unassembled WGS sequence"/>
</dbReference>
<dbReference type="AlphaFoldDB" id="A0A4V2NXG3"/>
<gene>
    <name evidence="2" type="ORF">EPD65_15620</name>
</gene>
<dbReference type="EMBL" id="SJZJ01000038">
    <property type="protein sequence ID" value="TCJ21182.1"/>
    <property type="molecule type" value="Genomic_DNA"/>
</dbReference>
<feature type="transmembrane region" description="Helical" evidence="1">
    <location>
        <begin position="26"/>
        <end position="45"/>
    </location>
</feature>
<protein>
    <recommendedName>
        <fullName evidence="4">SAF domain-containing protein</fullName>
    </recommendedName>
</protein>
<dbReference type="RefSeq" id="WP_131585766.1">
    <property type="nucleotide sequence ID" value="NZ_SJZJ01000038.1"/>
</dbReference>
<evidence type="ECO:0000256" key="1">
    <source>
        <dbReference type="SAM" id="Phobius"/>
    </source>
</evidence>
<keyword evidence="3" id="KW-1185">Reference proteome</keyword>
<keyword evidence="1" id="KW-1133">Transmembrane helix</keyword>
<name>A0A4V2NXG3_9ACTN</name>
<accession>A0A4V2NXG3</accession>
<evidence type="ECO:0000313" key="2">
    <source>
        <dbReference type="EMBL" id="TCJ21182.1"/>
    </source>
</evidence>
<keyword evidence="1" id="KW-0472">Membrane</keyword>